<proteinExistence type="predicted"/>
<dbReference type="OrthoDB" id="10035013at2759"/>
<evidence type="ECO:0000256" key="1">
    <source>
        <dbReference type="SAM" id="Coils"/>
    </source>
</evidence>
<gene>
    <name evidence="2" type="ORF">WR25_02776</name>
</gene>
<reference evidence="2 3" key="1">
    <citation type="journal article" date="2017" name="Curr. Biol.">
        <title>Genome architecture and evolution of a unichromosomal asexual nematode.</title>
        <authorList>
            <person name="Fradin H."/>
            <person name="Zegar C."/>
            <person name="Gutwein M."/>
            <person name="Lucas J."/>
            <person name="Kovtun M."/>
            <person name="Corcoran D."/>
            <person name="Baugh L.R."/>
            <person name="Kiontke K."/>
            <person name="Gunsalus K."/>
            <person name="Fitch D.H."/>
            <person name="Piano F."/>
        </authorList>
    </citation>
    <scope>NUCLEOTIDE SEQUENCE [LARGE SCALE GENOMIC DNA]</scope>
    <source>
        <strain evidence="2">PF1309</strain>
    </source>
</reference>
<dbReference type="EMBL" id="LIAE01007154">
    <property type="protein sequence ID" value="PAV81573.1"/>
    <property type="molecule type" value="Genomic_DNA"/>
</dbReference>
<comment type="caution">
    <text evidence="2">The sequence shown here is derived from an EMBL/GenBank/DDBJ whole genome shotgun (WGS) entry which is preliminary data.</text>
</comment>
<keyword evidence="1" id="KW-0175">Coiled coil</keyword>
<organism evidence="2 3">
    <name type="scientific">Diploscapter pachys</name>
    <dbReference type="NCBI Taxonomy" id="2018661"/>
    <lineage>
        <taxon>Eukaryota</taxon>
        <taxon>Metazoa</taxon>
        <taxon>Ecdysozoa</taxon>
        <taxon>Nematoda</taxon>
        <taxon>Chromadorea</taxon>
        <taxon>Rhabditida</taxon>
        <taxon>Rhabditina</taxon>
        <taxon>Rhabditomorpha</taxon>
        <taxon>Rhabditoidea</taxon>
        <taxon>Rhabditidae</taxon>
        <taxon>Diploscapter</taxon>
    </lineage>
</organism>
<dbReference type="AlphaFoldDB" id="A0A2A2L605"/>
<name>A0A2A2L605_9BILA</name>
<accession>A0A2A2L605</accession>
<dbReference type="Proteomes" id="UP000218231">
    <property type="component" value="Unassembled WGS sequence"/>
</dbReference>
<evidence type="ECO:0000313" key="2">
    <source>
        <dbReference type="EMBL" id="PAV81573.1"/>
    </source>
</evidence>
<dbReference type="InterPro" id="IPR026828">
    <property type="entry name" value="SAPC2_1/2"/>
</dbReference>
<keyword evidence="3" id="KW-1185">Reference proteome</keyword>
<protein>
    <submittedName>
        <fullName evidence="2">Uncharacterized protein</fullName>
    </submittedName>
</protein>
<dbReference type="PANTHER" id="PTHR14907:SF2">
    <property type="entry name" value="SUPPRESSOR APC DOMAIN-CONTAINING PROTEIN 2"/>
    <property type="match status" value="1"/>
</dbReference>
<evidence type="ECO:0000313" key="3">
    <source>
        <dbReference type="Proteomes" id="UP000218231"/>
    </source>
</evidence>
<dbReference type="PANTHER" id="PTHR14907">
    <property type="entry name" value="FI14130P"/>
    <property type="match status" value="1"/>
</dbReference>
<sequence>MYKVMERRRGVEVENKQMCTQLEQIRKEEMDLLENGQRIAERFVAWYRERREAAARKQRICSQNGHVIVESAVQEQQLNYLRANLAELNRRILAVMEKSEKGFPASVQAQKTNGSISQDEQIQWLKRTNRSLNQQLAERIKELEEMRRPKEIRPVSIHRPSAFVRPACQYFAPTQPVDSPTPVKAYDTLM</sequence>
<feature type="coiled-coil region" evidence="1">
    <location>
        <begin position="71"/>
        <end position="98"/>
    </location>
</feature>